<accession>A0A0C9V8P2</accession>
<feature type="domain" description="CxC2-like cysteine cluster KDZ transposase-associated" evidence="1">
    <location>
        <begin position="32"/>
        <end position="88"/>
    </location>
</feature>
<dbReference type="OrthoDB" id="3004525at2759"/>
<dbReference type="AlphaFoldDB" id="A0A0C9V8P2"/>
<reference evidence="2 3" key="1">
    <citation type="submission" date="2014-06" db="EMBL/GenBank/DDBJ databases">
        <title>Evolutionary Origins and Diversification of the Mycorrhizal Mutualists.</title>
        <authorList>
            <consortium name="DOE Joint Genome Institute"/>
            <consortium name="Mycorrhizal Genomics Consortium"/>
            <person name="Kohler A."/>
            <person name="Kuo A."/>
            <person name="Nagy L.G."/>
            <person name="Floudas D."/>
            <person name="Copeland A."/>
            <person name="Barry K.W."/>
            <person name="Cichocki N."/>
            <person name="Veneault-Fourrey C."/>
            <person name="LaButti K."/>
            <person name="Lindquist E.A."/>
            <person name="Lipzen A."/>
            <person name="Lundell T."/>
            <person name="Morin E."/>
            <person name="Murat C."/>
            <person name="Riley R."/>
            <person name="Ohm R."/>
            <person name="Sun H."/>
            <person name="Tunlid A."/>
            <person name="Henrissat B."/>
            <person name="Grigoriev I.V."/>
            <person name="Hibbett D.S."/>
            <person name="Martin F."/>
        </authorList>
    </citation>
    <scope>NUCLEOTIDE SEQUENCE [LARGE SCALE GENOMIC DNA]</scope>
    <source>
        <strain evidence="2 3">SS14</strain>
    </source>
</reference>
<name>A0A0C9V8P2_SPHS4</name>
<proteinExistence type="predicted"/>
<organism evidence="2 3">
    <name type="scientific">Sphaerobolus stellatus (strain SS14)</name>
    <dbReference type="NCBI Taxonomy" id="990650"/>
    <lineage>
        <taxon>Eukaryota</taxon>
        <taxon>Fungi</taxon>
        <taxon>Dikarya</taxon>
        <taxon>Basidiomycota</taxon>
        <taxon>Agaricomycotina</taxon>
        <taxon>Agaricomycetes</taxon>
        <taxon>Phallomycetidae</taxon>
        <taxon>Geastrales</taxon>
        <taxon>Sphaerobolaceae</taxon>
        <taxon>Sphaerobolus</taxon>
    </lineage>
</organism>
<gene>
    <name evidence="2" type="ORF">M422DRAFT_259490</name>
</gene>
<evidence type="ECO:0000259" key="1">
    <source>
        <dbReference type="Pfam" id="PF18803"/>
    </source>
</evidence>
<evidence type="ECO:0000313" key="3">
    <source>
        <dbReference type="Proteomes" id="UP000054279"/>
    </source>
</evidence>
<protein>
    <submittedName>
        <fullName evidence="2">Unplaced genomic scaffold SPHSTscaffold_90, whole genome shotgun sequence</fullName>
    </submittedName>
</protein>
<dbReference type="EMBL" id="KN837165">
    <property type="protein sequence ID" value="KIJ37877.1"/>
    <property type="molecule type" value="Genomic_DNA"/>
</dbReference>
<dbReference type="InterPro" id="IPR041457">
    <property type="entry name" value="CxC2_KDZ-assoc"/>
</dbReference>
<sequence length="177" mass="19777">MQCGQCILDTHALQPLHRLEKWNGKCFISESLASMGLCVSLGHSGKQCDHRDPGPRDFTVLDSNGIHKINLDFCACGDAEPRIQQLLSLQSKLSAYDFYTAMERITENASAESSADCYMPFSHIARERTHLKMLKRAGYGDHTSFKDIPDRGLALLCPACPQPEWNLPADWKEAPPE</sequence>
<dbReference type="Pfam" id="PF18803">
    <property type="entry name" value="CxC2"/>
    <property type="match status" value="1"/>
</dbReference>
<evidence type="ECO:0000313" key="2">
    <source>
        <dbReference type="EMBL" id="KIJ37877.1"/>
    </source>
</evidence>
<keyword evidence="3" id="KW-1185">Reference proteome</keyword>
<dbReference type="HOGENOM" id="CLU_003703_1_0_1"/>
<dbReference type="Proteomes" id="UP000054279">
    <property type="component" value="Unassembled WGS sequence"/>
</dbReference>